<dbReference type="Proteomes" id="UP001162156">
    <property type="component" value="Unassembled WGS sequence"/>
</dbReference>
<dbReference type="Pfam" id="PF00057">
    <property type="entry name" value="Ldl_recept_a"/>
    <property type="match status" value="11"/>
</dbReference>
<feature type="disulfide bond" evidence="12">
    <location>
        <begin position="27"/>
        <end position="39"/>
    </location>
</feature>
<evidence type="ECO:0000256" key="4">
    <source>
        <dbReference type="ARBA" id="ARBA00022692"/>
    </source>
</evidence>
<evidence type="ECO:0000256" key="1">
    <source>
        <dbReference type="ARBA" id="ARBA00004479"/>
    </source>
</evidence>
<dbReference type="CDD" id="cd00054">
    <property type="entry name" value="EGF_CA"/>
    <property type="match status" value="1"/>
</dbReference>
<feature type="disulfide bond" evidence="12">
    <location>
        <begin position="162"/>
        <end position="180"/>
    </location>
</feature>
<dbReference type="InterPro" id="IPR011042">
    <property type="entry name" value="6-blade_b-propeller_TolB-like"/>
</dbReference>
<keyword evidence="6" id="KW-0677">Repeat</keyword>
<dbReference type="SMART" id="SM00135">
    <property type="entry name" value="LY"/>
    <property type="match status" value="10"/>
</dbReference>
<dbReference type="SUPFAM" id="SSF57184">
    <property type="entry name" value="Growth factor receptor domain"/>
    <property type="match status" value="1"/>
</dbReference>
<keyword evidence="7" id="KW-1133">Transmembrane helix</keyword>
<feature type="disulfide bond" evidence="12">
    <location>
        <begin position="1079"/>
        <end position="1094"/>
    </location>
</feature>
<dbReference type="Pfam" id="PF12662">
    <property type="entry name" value="cEGF"/>
    <property type="match status" value="1"/>
</dbReference>
<evidence type="ECO:0000256" key="13">
    <source>
        <dbReference type="PROSITE-ProRule" id="PRU00461"/>
    </source>
</evidence>
<feature type="disulfide bond" evidence="12">
    <location>
        <begin position="1016"/>
        <end position="1028"/>
    </location>
</feature>
<feature type="disulfide bond" evidence="12">
    <location>
        <begin position="1023"/>
        <end position="1041"/>
    </location>
</feature>
<feature type="disulfide bond" evidence="12">
    <location>
        <begin position="1097"/>
        <end position="1109"/>
    </location>
</feature>
<dbReference type="CDD" id="cd00112">
    <property type="entry name" value="LDLa"/>
    <property type="match status" value="9"/>
</dbReference>
<dbReference type="FunFam" id="2.120.10.30:FF:000241">
    <property type="entry name" value="Low-density lipoprotein receptor-related protein 6"/>
    <property type="match status" value="1"/>
</dbReference>
<dbReference type="GO" id="GO:0043235">
    <property type="term" value="C:receptor complex"/>
    <property type="evidence" value="ECO:0007669"/>
    <property type="project" value="TreeGrafter"/>
</dbReference>
<feature type="disulfide bond" evidence="12">
    <location>
        <begin position="958"/>
        <end position="973"/>
    </location>
</feature>
<dbReference type="PROSITE" id="PS51120">
    <property type="entry name" value="LDLRB"/>
    <property type="match status" value="4"/>
</dbReference>
<feature type="disulfide bond" evidence="12">
    <location>
        <begin position="123"/>
        <end position="141"/>
    </location>
</feature>
<accession>A0AAV8X5Z5</accession>
<dbReference type="InterPro" id="IPR000742">
    <property type="entry name" value="EGF"/>
</dbReference>
<feature type="repeat" description="LDL-receptor class B" evidence="13">
    <location>
        <begin position="454"/>
        <end position="496"/>
    </location>
</feature>
<evidence type="ECO:0000256" key="11">
    <source>
        <dbReference type="ARBA" id="ARBA00023180"/>
    </source>
</evidence>
<evidence type="ECO:0000256" key="6">
    <source>
        <dbReference type="ARBA" id="ARBA00022737"/>
    </source>
</evidence>
<dbReference type="PANTHER" id="PTHR22722:SF14">
    <property type="entry name" value="MEGALIN, ISOFORM A"/>
    <property type="match status" value="1"/>
</dbReference>
<evidence type="ECO:0000256" key="7">
    <source>
        <dbReference type="ARBA" id="ARBA00022989"/>
    </source>
</evidence>
<feature type="disulfide bond" evidence="12">
    <location>
        <begin position="74"/>
        <end position="92"/>
    </location>
</feature>
<name>A0AAV8X5Z5_9CUCU</name>
<feature type="disulfide bond" evidence="12">
    <location>
        <begin position="946"/>
        <end position="964"/>
    </location>
</feature>
<evidence type="ECO:0000256" key="3">
    <source>
        <dbReference type="ARBA" id="ARBA00022583"/>
    </source>
</evidence>
<keyword evidence="9 12" id="KW-1015">Disulfide bond</keyword>
<evidence type="ECO:0000256" key="2">
    <source>
        <dbReference type="ARBA" id="ARBA00022536"/>
    </source>
</evidence>
<dbReference type="Pfam" id="PF14670">
    <property type="entry name" value="FXa_inhibition"/>
    <property type="match status" value="1"/>
</dbReference>
<dbReference type="InterPro" id="IPR036055">
    <property type="entry name" value="LDL_receptor-like_sf"/>
</dbReference>
<dbReference type="InterPro" id="IPR002172">
    <property type="entry name" value="LDrepeatLR_classA_rpt"/>
</dbReference>
<dbReference type="GO" id="GO:0005509">
    <property type="term" value="F:calcium ion binding"/>
    <property type="evidence" value="ECO:0007669"/>
    <property type="project" value="InterPro"/>
</dbReference>
<dbReference type="Gene3D" id="4.10.1220.10">
    <property type="entry name" value="EGF-type module"/>
    <property type="match status" value="1"/>
</dbReference>
<evidence type="ECO:0000256" key="5">
    <source>
        <dbReference type="ARBA" id="ARBA00022729"/>
    </source>
</evidence>
<dbReference type="InterPro" id="IPR023415">
    <property type="entry name" value="LDLR_class-A_CS"/>
</dbReference>
<sequence length="1627" mass="183059">MLTVLFLGAVVSASSFWDSIILESSNCTTNEFACRNGRCINRYLRCDDNNNCGDASDEENCELHLCKEPRYFRCKNNRCISKSFVCDGENDCEDFSDELKCESFKISEHVNVNTTCEKGHWQCTDKLCIPDDWVCNGQADCLDGSDEGIGCSTKIDCDGYKCNNGHCIPTEWRCDGQNDCHDNTDERDCDNSDEGNLCRPKNISCVNHGCDHACVQLPTGPRCICPEGYHNIDEKHCADINECERYDTCGQRCRNLAGSHECYCDHKYVLQEDKKTCKAIGGEAMMIFSSKNEIRAFTLDSELYFPVNKNLKQVVGVEYDGHHIYWTDIFAEHESIVRSLEDGTQKELIVSSGLGLPEDLSVDWLTGNIYFTDAEKQHIGVCTNDGYHCTVLINKDIQKPRGITLNVNDGDMYWTDWGKPSEIAYSLMDGSSDKSFVSDDIHWPNGLALDYPNQRLYWTDARKMSLESIRLDGTDRRIVLEGIVKHPYAIAVFENRLYWSDWATHSIQSCDKFSGKNHHTIIKESREYIYGMSIFHSALHSRTYNPCAEAYCSDICLLRGTGYSCACPQDKVLGSDKHVCKELSKNQMLILGFKNVLLHVEHQLLGKHDITSLPTLVKNVGSLAFDSINNTLLVSDLDIKKIISTNLNTGFSKQLDIDGLGKITAMDYDPIGNNLYMCDEDKAIVEVINLNTMSRKILLHDMHGEIPEAIALVPDEGVMFVALKKKYNRVSHIDRLSMDGSGRTHAIDHGLIGPMSLYYDADSHRVFFADAGTGNIESTSVDGDDRHGFRSLATSPNGLTSLNLDIFWVNENSRRLFWSAKNSTVNYNKKITLDIPSDVEKLHIISVTSKRHYYSPCHTNNGNCSHLCLMSHKTIMCACPVGWDLDNDSHTCTKREKCEVSEFRCPHSNMCILKSQRCNKHKDCTFGEDEDNCEFPNKCLVGFFQCSNGDCIKEEQVCDHKFDCKDKSDEHSCEQRNKKSGLCDSGACIPKSWECDHEYDCTDYSDEHAQCISVTCSPTMHTCTNGKCIDKTLVCDDVDDCGDNSDEITCYVATQDNCGVDEFACSSNKSICVLNSAKCNGASECPHHEDEKDCSNCNVDQFNCDNKKCIPVEFLCDGMDDCGDNTDEKPELCSHASQSSFTISVTHTSCENGFRCKNGDCIDLEYVCNGKHDCYDGSDEEGLCSTACKTPVNPCSQKCISTPKGPMCKCQSGFKLMGDGHSCEDENECQFDPPVCSQLCNNNEGGYSCDCFNGYSLRSNKKSCKAEGLPMSLIFTSDNQIRILTQRTNSLSVLYSEELPKISGLDVVLYPYHIYFSIETTGTIHRIDPKTRTRQYIEHVGQPQKISVDWSTNNVYFYNAESQMKSISVCNFDEMLCAKLFDVDIHRQVTALAVDSVNKVMFYSLTSWWVFTSPSYVIYKCNLDGSGSHELVKSSSGYVIDLTFDFNKKDLYFIDQHNNHTSMVNYEGKNKTLFFTVISRPLGLRYFENHLYYLTIGGYVVKCKLFDTRSCDQFKVHSHTSDLFTIIQDSLQPKLENICTNHTCSYLCLPSESQYNCLCKDSSVVSSSEKCSVTQRESMDDGSQFKVHSTLIETNNPENKSNTGVVVIAVFDTNFINSSRGCYTNYT</sequence>
<feature type="disulfide bond" evidence="12">
    <location>
        <begin position="86"/>
        <end position="101"/>
    </location>
</feature>
<keyword evidence="16" id="KW-1185">Reference proteome</keyword>
<keyword evidence="11" id="KW-0325">Glycoprotein</keyword>
<keyword evidence="10" id="KW-0675">Receptor</keyword>
<evidence type="ECO:0000256" key="10">
    <source>
        <dbReference type="ARBA" id="ARBA00023170"/>
    </source>
</evidence>
<dbReference type="Pfam" id="PF07645">
    <property type="entry name" value="EGF_CA"/>
    <property type="match status" value="1"/>
</dbReference>
<dbReference type="SUPFAM" id="SSF57196">
    <property type="entry name" value="EGF/Laminin"/>
    <property type="match status" value="3"/>
</dbReference>
<dbReference type="EMBL" id="JANEYF010003767">
    <property type="protein sequence ID" value="KAJ8934130.1"/>
    <property type="molecule type" value="Genomic_DNA"/>
</dbReference>
<dbReference type="PROSITE" id="PS50068">
    <property type="entry name" value="LDLRA_2"/>
    <property type="match status" value="11"/>
</dbReference>
<dbReference type="SUPFAM" id="SSF57424">
    <property type="entry name" value="LDL receptor-like module"/>
    <property type="match status" value="11"/>
</dbReference>
<feature type="disulfide bond" evidence="12">
    <location>
        <begin position="116"/>
        <end position="128"/>
    </location>
</feature>
<dbReference type="InterPro" id="IPR000033">
    <property type="entry name" value="LDLR_classB_rpt"/>
</dbReference>
<keyword evidence="3" id="KW-0254">Endocytosis</keyword>
<keyword evidence="2" id="KW-0245">EGF-like domain</keyword>
<evidence type="ECO:0000256" key="8">
    <source>
        <dbReference type="ARBA" id="ARBA00023136"/>
    </source>
</evidence>
<evidence type="ECO:0000256" key="9">
    <source>
        <dbReference type="ARBA" id="ARBA00023157"/>
    </source>
</evidence>
<dbReference type="SUPFAM" id="SSF63825">
    <property type="entry name" value="YWTD domain"/>
    <property type="match status" value="3"/>
</dbReference>
<keyword evidence="5" id="KW-0732">Signal</keyword>
<comment type="subcellular location">
    <subcellularLocation>
        <location evidence="1">Membrane</location>
        <topology evidence="1">Single-pass type I membrane protein</topology>
    </subcellularLocation>
</comment>
<dbReference type="Gene3D" id="2.10.25.10">
    <property type="entry name" value="Laminin"/>
    <property type="match status" value="4"/>
</dbReference>
<dbReference type="PANTHER" id="PTHR22722">
    <property type="entry name" value="LOW-DENSITY LIPOPROTEIN RECEPTOR-RELATED PROTEIN 2-RELATED"/>
    <property type="match status" value="1"/>
</dbReference>
<dbReference type="InterPro" id="IPR009030">
    <property type="entry name" value="Growth_fac_rcpt_cys_sf"/>
</dbReference>
<dbReference type="PRINTS" id="PR00261">
    <property type="entry name" value="LDLRECEPTOR"/>
</dbReference>
<protein>
    <recommendedName>
        <fullName evidence="14">EGF-like domain-containing protein</fullName>
    </recommendedName>
</protein>
<feature type="disulfide bond" evidence="12">
    <location>
        <begin position="939"/>
        <end position="951"/>
    </location>
</feature>
<dbReference type="PROSITE" id="PS01187">
    <property type="entry name" value="EGF_CA"/>
    <property type="match status" value="1"/>
</dbReference>
<comment type="caution">
    <text evidence="15">The sequence shown here is derived from an EMBL/GenBank/DDBJ whole genome shotgun (WGS) entry which is preliminary data.</text>
</comment>
<feature type="disulfide bond" evidence="12">
    <location>
        <begin position="918"/>
        <end position="933"/>
    </location>
</feature>
<comment type="caution">
    <text evidence="12">Lacks conserved residue(s) required for the propagation of feature annotation.</text>
</comment>
<dbReference type="GO" id="GO:0006897">
    <property type="term" value="P:endocytosis"/>
    <property type="evidence" value="ECO:0007669"/>
    <property type="project" value="UniProtKB-KW"/>
</dbReference>
<feature type="domain" description="EGF-like" evidence="14">
    <location>
        <begin position="1249"/>
        <end position="1264"/>
    </location>
</feature>
<dbReference type="SMART" id="SM00181">
    <property type="entry name" value="EGF"/>
    <property type="match status" value="9"/>
</dbReference>
<dbReference type="Gene3D" id="4.10.400.10">
    <property type="entry name" value="Low-density Lipoprotein Receptor"/>
    <property type="match status" value="10"/>
</dbReference>
<dbReference type="Pfam" id="PF00058">
    <property type="entry name" value="Ldl_recept_b"/>
    <property type="match status" value="2"/>
</dbReference>
<feature type="disulfide bond" evidence="12">
    <location>
        <begin position="34"/>
        <end position="52"/>
    </location>
</feature>
<reference evidence="15" key="1">
    <citation type="journal article" date="2023" name="Insect Mol. Biol.">
        <title>Genome sequencing provides insights into the evolution of gene families encoding plant cell wall-degrading enzymes in longhorned beetles.</title>
        <authorList>
            <person name="Shin N.R."/>
            <person name="Okamura Y."/>
            <person name="Kirsch R."/>
            <person name="Pauchet Y."/>
        </authorList>
    </citation>
    <scope>NUCLEOTIDE SEQUENCE</scope>
    <source>
        <strain evidence="15">RBIC_L_NR</strain>
    </source>
</reference>
<feature type="disulfide bond" evidence="12">
    <location>
        <begin position="46"/>
        <end position="61"/>
    </location>
</feature>
<feature type="repeat" description="LDL-receptor class B" evidence="13">
    <location>
        <begin position="367"/>
        <end position="409"/>
    </location>
</feature>
<dbReference type="InterPro" id="IPR001881">
    <property type="entry name" value="EGF-like_Ca-bd_dom"/>
</dbReference>
<dbReference type="SMART" id="SM00179">
    <property type="entry name" value="EGF_CA"/>
    <property type="match status" value="4"/>
</dbReference>
<evidence type="ECO:0000256" key="12">
    <source>
        <dbReference type="PROSITE-ProRule" id="PRU00124"/>
    </source>
</evidence>
<dbReference type="PROSITE" id="PS01209">
    <property type="entry name" value="LDLRA_1"/>
    <property type="match status" value="6"/>
</dbReference>
<dbReference type="InterPro" id="IPR051221">
    <property type="entry name" value="LDLR-related"/>
</dbReference>
<keyword evidence="4" id="KW-0812">Transmembrane</keyword>
<dbReference type="FunFam" id="4.10.400.10:FF:000065">
    <property type="entry name" value="Transmembrane protease serine 7"/>
    <property type="match status" value="2"/>
</dbReference>
<feature type="repeat" description="LDL-receptor class B" evidence="13">
    <location>
        <begin position="410"/>
        <end position="453"/>
    </location>
</feature>
<keyword evidence="8" id="KW-0472">Membrane</keyword>
<dbReference type="InterPro" id="IPR049883">
    <property type="entry name" value="NOTCH1_EGF-like"/>
</dbReference>
<dbReference type="Gene3D" id="2.120.10.30">
    <property type="entry name" value="TolB, C-terminal domain"/>
    <property type="match status" value="3"/>
</dbReference>
<dbReference type="FunFam" id="2.10.25.10:FF:000009">
    <property type="entry name" value="Low-density lipoprotein receptor isoform 1"/>
    <property type="match status" value="1"/>
</dbReference>
<dbReference type="PROSITE" id="PS01186">
    <property type="entry name" value="EGF_2"/>
    <property type="match status" value="2"/>
</dbReference>
<dbReference type="InterPro" id="IPR018097">
    <property type="entry name" value="EGF_Ca-bd_CS"/>
</dbReference>
<evidence type="ECO:0000313" key="16">
    <source>
        <dbReference type="Proteomes" id="UP001162156"/>
    </source>
</evidence>
<feature type="disulfide bond" evidence="12">
    <location>
        <begin position="1156"/>
        <end position="1174"/>
    </location>
</feature>
<organism evidence="15 16">
    <name type="scientific">Rhamnusium bicolor</name>
    <dbReference type="NCBI Taxonomy" id="1586634"/>
    <lineage>
        <taxon>Eukaryota</taxon>
        <taxon>Metazoa</taxon>
        <taxon>Ecdysozoa</taxon>
        <taxon>Arthropoda</taxon>
        <taxon>Hexapoda</taxon>
        <taxon>Insecta</taxon>
        <taxon>Pterygota</taxon>
        <taxon>Neoptera</taxon>
        <taxon>Endopterygota</taxon>
        <taxon>Coleoptera</taxon>
        <taxon>Polyphaga</taxon>
        <taxon>Cucujiformia</taxon>
        <taxon>Chrysomeloidea</taxon>
        <taxon>Cerambycidae</taxon>
        <taxon>Lepturinae</taxon>
        <taxon>Rhagiini</taxon>
        <taxon>Rhamnusium</taxon>
    </lineage>
</organism>
<feature type="repeat" description="LDL-receptor class B" evidence="13">
    <location>
        <begin position="322"/>
        <end position="366"/>
    </location>
</feature>
<proteinExistence type="predicted"/>
<dbReference type="GO" id="GO:0005886">
    <property type="term" value="C:plasma membrane"/>
    <property type="evidence" value="ECO:0007669"/>
    <property type="project" value="TreeGrafter"/>
</dbReference>
<gene>
    <name evidence="15" type="ORF">NQ314_013589</name>
</gene>
<feature type="disulfide bond" evidence="12">
    <location>
        <begin position="1035"/>
        <end position="1050"/>
    </location>
</feature>
<dbReference type="InterPro" id="IPR026823">
    <property type="entry name" value="cEGF"/>
</dbReference>
<feature type="disulfide bond" evidence="12">
    <location>
        <begin position="983"/>
        <end position="1001"/>
    </location>
</feature>
<feature type="disulfide bond" evidence="12">
    <location>
        <begin position="174"/>
        <end position="189"/>
    </location>
</feature>
<evidence type="ECO:0000313" key="15">
    <source>
        <dbReference type="EMBL" id="KAJ8934130.1"/>
    </source>
</evidence>
<dbReference type="SMART" id="SM00192">
    <property type="entry name" value="LDLa"/>
    <property type="match status" value="11"/>
</dbReference>
<feature type="domain" description="EGF-like" evidence="14">
    <location>
        <begin position="223"/>
        <end position="237"/>
    </location>
</feature>
<feature type="disulfide bond" evidence="12">
    <location>
        <begin position="1104"/>
        <end position="1122"/>
    </location>
</feature>
<evidence type="ECO:0000259" key="14">
    <source>
        <dbReference type="PROSITE" id="PS01186"/>
    </source>
</evidence>